<name>A0A1R0XXP9_9BACL</name>
<feature type="transmembrane region" description="Helical" evidence="7">
    <location>
        <begin position="44"/>
        <end position="69"/>
    </location>
</feature>
<evidence type="ECO:0000256" key="1">
    <source>
        <dbReference type="ARBA" id="ARBA00004651"/>
    </source>
</evidence>
<dbReference type="GO" id="GO:0009246">
    <property type="term" value="P:enterobacterial common antigen biosynthetic process"/>
    <property type="evidence" value="ECO:0007669"/>
    <property type="project" value="TreeGrafter"/>
</dbReference>
<feature type="transmembrane region" description="Helical" evidence="7">
    <location>
        <begin position="132"/>
        <end position="155"/>
    </location>
</feature>
<feature type="transmembrane region" description="Helical" evidence="7">
    <location>
        <begin position="197"/>
        <end position="214"/>
    </location>
</feature>
<evidence type="ECO:0000256" key="7">
    <source>
        <dbReference type="SAM" id="Phobius"/>
    </source>
</evidence>
<evidence type="ECO:0000313" key="9">
    <source>
        <dbReference type="EMBL" id="OMD39868.1"/>
    </source>
</evidence>
<evidence type="ECO:0000256" key="4">
    <source>
        <dbReference type="ARBA" id="ARBA00022692"/>
    </source>
</evidence>
<keyword evidence="9" id="KW-0808">Transferase</keyword>
<evidence type="ECO:0000259" key="8">
    <source>
        <dbReference type="Pfam" id="PF01757"/>
    </source>
</evidence>
<dbReference type="RefSeq" id="WP_076119797.1">
    <property type="nucleotide sequence ID" value="NZ_MPTC01000012.1"/>
</dbReference>
<evidence type="ECO:0000313" key="10">
    <source>
        <dbReference type="Proteomes" id="UP000187439"/>
    </source>
</evidence>
<evidence type="ECO:0000256" key="5">
    <source>
        <dbReference type="ARBA" id="ARBA00022989"/>
    </source>
</evidence>
<evidence type="ECO:0000256" key="6">
    <source>
        <dbReference type="ARBA" id="ARBA00023136"/>
    </source>
</evidence>
<dbReference type="PANTHER" id="PTHR40074:SF2">
    <property type="entry name" value="O-ACETYLTRANSFERASE WECH"/>
    <property type="match status" value="1"/>
</dbReference>
<dbReference type="OrthoDB" id="65129at2"/>
<evidence type="ECO:0000256" key="2">
    <source>
        <dbReference type="ARBA" id="ARBA00007400"/>
    </source>
</evidence>
<feature type="transmembrane region" description="Helical" evidence="7">
    <location>
        <begin position="235"/>
        <end position="255"/>
    </location>
</feature>
<dbReference type="GO" id="GO:0005886">
    <property type="term" value="C:plasma membrane"/>
    <property type="evidence" value="ECO:0007669"/>
    <property type="project" value="UniProtKB-SubCell"/>
</dbReference>
<dbReference type="InterPro" id="IPR002656">
    <property type="entry name" value="Acyl_transf_3_dom"/>
</dbReference>
<feature type="transmembrane region" description="Helical" evidence="7">
    <location>
        <begin position="12"/>
        <end position="32"/>
    </location>
</feature>
<feature type="domain" description="Acyltransferase 3" evidence="8">
    <location>
        <begin position="10"/>
        <end position="356"/>
    </location>
</feature>
<keyword evidence="9" id="KW-0012">Acyltransferase</keyword>
<feature type="transmembrane region" description="Helical" evidence="7">
    <location>
        <begin position="336"/>
        <end position="357"/>
    </location>
</feature>
<keyword evidence="3" id="KW-1003">Cell membrane</keyword>
<feature type="transmembrane region" description="Helical" evidence="7">
    <location>
        <begin position="267"/>
        <end position="292"/>
    </location>
</feature>
<organism evidence="9 10">
    <name type="scientific">Paenibacillus odorifer</name>
    <dbReference type="NCBI Taxonomy" id="189426"/>
    <lineage>
        <taxon>Bacteria</taxon>
        <taxon>Bacillati</taxon>
        <taxon>Bacillota</taxon>
        <taxon>Bacilli</taxon>
        <taxon>Bacillales</taxon>
        <taxon>Paenibacillaceae</taxon>
        <taxon>Paenibacillus</taxon>
    </lineage>
</organism>
<comment type="subcellular location">
    <subcellularLocation>
        <location evidence="1">Cell membrane</location>
        <topology evidence="1">Multi-pass membrane protein</topology>
    </subcellularLocation>
</comment>
<dbReference type="Proteomes" id="UP000187439">
    <property type="component" value="Unassembled WGS sequence"/>
</dbReference>
<keyword evidence="4 7" id="KW-0812">Transmembrane</keyword>
<sequence>MTTLKKEKIPELQLVRALCIIAVVTVHATSYATLQMTGSRYFVIYNFLNIFMKYGTPTFIAISAFVLFYNYNERPVNKALLTSFYKKRFLYILLPYFMFSLFYFALTQLAVGSPFNGELIRNFFVKLFTGKAYTHLYFVFINMQFYLLFPFLLLLFKRYPQIRKYSIVAGILIQWGFILANKYHFQVANRGSWCLTYFSYYMLGAWLGMYYPQIKTWIEAHRSEQTKKNNPPGMVFRGIWAIWLTSGISHTMLYYQNRRYGTSFNSLIYELLYSTFAFTSLLVLMSVARFLLRKSSLSFLYQPLERLGSFSFGVYLIHPLFLLLYRQLSPTISTSWLLHLWYVGGFIIAQGFSWIAVSLSARYLPFAWVLFGNVSQNKKEGSHTTSHRSSPAFK</sequence>
<accession>A0A1R0XXP9</accession>
<proteinExistence type="inferred from homology"/>
<comment type="caution">
    <text evidence="9">The sequence shown here is derived from an EMBL/GenBank/DDBJ whole genome shotgun (WGS) entry which is preliminary data.</text>
</comment>
<protein>
    <submittedName>
        <fullName evidence="9">Acyltransferase</fullName>
    </submittedName>
</protein>
<dbReference type="EMBL" id="MPTC01000012">
    <property type="protein sequence ID" value="OMD39868.1"/>
    <property type="molecule type" value="Genomic_DNA"/>
</dbReference>
<reference evidence="9 10" key="1">
    <citation type="submission" date="2016-10" db="EMBL/GenBank/DDBJ databases">
        <title>Paenibacillus species isolates.</title>
        <authorList>
            <person name="Beno S.M."/>
        </authorList>
    </citation>
    <scope>NUCLEOTIDE SEQUENCE [LARGE SCALE GENOMIC DNA]</scope>
    <source>
        <strain evidence="9 10">FSL H7-0710</strain>
    </source>
</reference>
<feature type="transmembrane region" description="Helical" evidence="7">
    <location>
        <begin position="304"/>
        <end position="324"/>
    </location>
</feature>
<dbReference type="PANTHER" id="PTHR40074">
    <property type="entry name" value="O-ACETYLTRANSFERASE WECH"/>
    <property type="match status" value="1"/>
</dbReference>
<keyword evidence="6 7" id="KW-0472">Membrane</keyword>
<dbReference type="AlphaFoldDB" id="A0A1R0XXP9"/>
<gene>
    <name evidence="9" type="ORF">BSK52_15685</name>
</gene>
<comment type="similarity">
    <text evidence="2">Belongs to the acyltransferase 3 family.</text>
</comment>
<dbReference type="GO" id="GO:0016413">
    <property type="term" value="F:O-acetyltransferase activity"/>
    <property type="evidence" value="ECO:0007669"/>
    <property type="project" value="TreeGrafter"/>
</dbReference>
<dbReference type="Pfam" id="PF01757">
    <property type="entry name" value="Acyl_transf_3"/>
    <property type="match status" value="1"/>
</dbReference>
<evidence type="ECO:0000256" key="3">
    <source>
        <dbReference type="ARBA" id="ARBA00022475"/>
    </source>
</evidence>
<keyword evidence="5 7" id="KW-1133">Transmembrane helix</keyword>
<feature type="transmembrane region" description="Helical" evidence="7">
    <location>
        <begin position="89"/>
        <end position="112"/>
    </location>
</feature>